<dbReference type="GO" id="GO:0097367">
    <property type="term" value="F:carbohydrate derivative binding"/>
    <property type="evidence" value="ECO:0007669"/>
    <property type="project" value="InterPro"/>
</dbReference>
<dbReference type="Pfam" id="PF01380">
    <property type="entry name" value="SIS"/>
    <property type="match status" value="1"/>
</dbReference>
<feature type="domain" description="SIS" evidence="2">
    <location>
        <begin position="83"/>
        <end position="232"/>
    </location>
</feature>
<dbReference type="SUPFAM" id="SSF53697">
    <property type="entry name" value="SIS domain"/>
    <property type="match status" value="1"/>
</dbReference>
<dbReference type="InterPro" id="IPR001347">
    <property type="entry name" value="SIS_dom"/>
</dbReference>
<feature type="region of interest" description="Disordered" evidence="1">
    <location>
        <begin position="1"/>
        <end position="30"/>
    </location>
</feature>
<dbReference type="GO" id="GO:1901135">
    <property type="term" value="P:carbohydrate derivative metabolic process"/>
    <property type="evidence" value="ECO:0007669"/>
    <property type="project" value="InterPro"/>
</dbReference>
<evidence type="ECO:0000313" key="3">
    <source>
        <dbReference type="EMBL" id="KAK5696627.1"/>
    </source>
</evidence>
<dbReference type="AlphaFoldDB" id="A0AAN7W4A5"/>
<dbReference type="PANTHER" id="PTHR38418">
    <property type="entry name" value="SUGAR ISOMERASE, KPSF/GUTQ (AFU_ORTHOLOGUE AFUA_6G08860)"/>
    <property type="match status" value="1"/>
</dbReference>
<dbReference type="Proteomes" id="UP001310594">
    <property type="component" value="Unassembled WGS sequence"/>
</dbReference>
<sequence length="281" mass="29925">MESPRPSKRRRVSSHDLITPPALDLTDSTDTGEVSGLDAQLDRLLDHATHVLATEAAALASITRLYRTSDPARQSLRDAVHAVIAAQELGGRVIACGVGKSAYVAQKLTATCKSLGISASFLHACEAMHGDLGDIRGEKDVLLFVSYSGKTPELLSLLTHVPEGTRIIALTSHTRPQDCRLLEGSDEGILLPAPVPEREEVSFGVQAPTTSTTCALAVSDMLALTVAEQMHGKRKGEVFVRNHPGGAIGITEREVKKRKRRGVDVSALELPSPEVSASDDG</sequence>
<organism evidence="3 4">
    <name type="scientific">Elasticomyces elasticus</name>
    <dbReference type="NCBI Taxonomy" id="574655"/>
    <lineage>
        <taxon>Eukaryota</taxon>
        <taxon>Fungi</taxon>
        <taxon>Dikarya</taxon>
        <taxon>Ascomycota</taxon>
        <taxon>Pezizomycotina</taxon>
        <taxon>Dothideomycetes</taxon>
        <taxon>Dothideomycetidae</taxon>
        <taxon>Mycosphaerellales</taxon>
        <taxon>Teratosphaeriaceae</taxon>
        <taxon>Elasticomyces</taxon>
    </lineage>
</organism>
<reference evidence="3" key="1">
    <citation type="submission" date="2023-08" db="EMBL/GenBank/DDBJ databases">
        <title>Black Yeasts Isolated from many extreme environments.</title>
        <authorList>
            <person name="Coleine C."/>
            <person name="Stajich J.E."/>
            <person name="Selbmann L."/>
        </authorList>
    </citation>
    <scope>NUCLEOTIDE SEQUENCE</scope>
    <source>
        <strain evidence="3">CCFEE 5810</strain>
    </source>
</reference>
<feature type="compositionally biased region" description="Basic residues" evidence="1">
    <location>
        <begin position="1"/>
        <end position="12"/>
    </location>
</feature>
<name>A0AAN7W4A5_9PEZI</name>
<dbReference type="PROSITE" id="PS51464">
    <property type="entry name" value="SIS"/>
    <property type="match status" value="1"/>
</dbReference>
<dbReference type="EMBL" id="JAVRQU010000012">
    <property type="protein sequence ID" value="KAK5696627.1"/>
    <property type="molecule type" value="Genomic_DNA"/>
</dbReference>
<accession>A0AAN7W4A5</accession>
<dbReference type="InterPro" id="IPR046348">
    <property type="entry name" value="SIS_dom_sf"/>
</dbReference>
<dbReference type="PANTHER" id="PTHR38418:SF2">
    <property type="entry name" value="SUGAR ISOMERASE, KPSF_GUTQ (AFU_ORTHOLOGUE AFUA_6G08860)"/>
    <property type="match status" value="1"/>
</dbReference>
<feature type="region of interest" description="Disordered" evidence="1">
    <location>
        <begin position="260"/>
        <end position="281"/>
    </location>
</feature>
<proteinExistence type="predicted"/>
<gene>
    <name evidence="3" type="ORF">LTR97_007931</name>
</gene>
<comment type="caution">
    <text evidence="3">The sequence shown here is derived from an EMBL/GenBank/DDBJ whole genome shotgun (WGS) entry which is preliminary data.</text>
</comment>
<evidence type="ECO:0000256" key="1">
    <source>
        <dbReference type="SAM" id="MobiDB-lite"/>
    </source>
</evidence>
<protein>
    <recommendedName>
        <fullName evidence="2">SIS domain-containing protein</fullName>
    </recommendedName>
</protein>
<evidence type="ECO:0000259" key="2">
    <source>
        <dbReference type="PROSITE" id="PS51464"/>
    </source>
</evidence>
<dbReference type="Gene3D" id="3.40.50.10490">
    <property type="entry name" value="Glucose-6-phosphate isomerase like protein, domain 1"/>
    <property type="match status" value="1"/>
</dbReference>
<evidence type="ECO:0000313" key="4">
    <source>
        <dbReference type="Proteomes" id="UP001310594"/>
    </source>
</evidence>